<keyword evidence="5" id="KW-1133">Transmembrane helix</keyword>
<evidence type="ECO:0000256" key="2">
    <source>
        <dbReference type="ARBA" id="ARBA00022723"/>
    </source>
</evidence>
<evidence type="ECO:0000256" key="5">
    <source>
        <dbReference type="SAM" id="Phobius"/>
    </source>
</evidence>
<feature type="compositionally biased region" description="Polar residues" evidence="4">
    <location>
        <begin position="337"/>
        <end position="347"/>
    </location>
</feature>
<dbReference type="GO" id="GO:0006351">
    <property type="term" value="P:DNA-templated transcription"/>
    <property type="evidence" value="ECO:0007669"/>
    <property type="project" value="InterPro"/>
</dbReference>
<evidence type="ECO:0000256" key="4">
    <source>
        <dbReference type="SAM" id="MobiDB-lite"/>
    </source>
</evidence>
<dbReference type="Gene3D" id="4.10.240.10">
    <property type="entry name" value="Zn(2)-C6 fungal-type DNA-binding domain"/>
    <property type="match status" value="1"/>
</dbReference>
<feature type="region of interest" description="Disordered" evidence="4">
    <location>
        <begin position="320"/>
        <end position="349"/>
    </location>
</feature>
<sequence length="1357" mass="152891">MEPVFSSKAVAPIKANGMVFLSGQIPADPQAKLTGGTIAEQTHRMCQNARAVLEAAGSSLDKAVKVTVYFRNLDDMKEMNEVYAEYFPQKPARSASQTVTMASQTPKTPSSGTSESVHRTHHPAVSSGRQIGVATIPYDRPVALMTSGAPLLNPRSCVTCRRRRVRCDKTMPCSNCRRAQTDCMYPAPGRAPRHVQAQMQTNPAPAPGHSDREMDLMERLRKLEGLVYEMNGQGGAGGNGVEASTGGPQKTHINTKNGQSIVEAAQEKVEQDTQNLSFEQVNKQLGRLVLHEGDPTPRYVHSGFFVKLNDELSEIRNEMETMSSHDEEAGFDDDTTPEQSPPQNQGTDYEHHSFIFGYKSSDVDLTGLHPLPAQVSYLWEIFLENIEPLVKVLHIPTMSRLMSQVRRGEHDLRPGDEALVFTIYYAAVVSSEKQEIEANLGASQSHFISQFRFALEQALAKSNLLNTTDMAVLQAFVIYLTVVKCHDDSKFCWTLTSLCVRMAQALGLYRDGQQLGLPPFEVEMRRRLWWAIVALDIRSAEEMGSDLIISDNTFDTQLPSNINDADIDPSFTEMPTPRQGRTDSSICLTRYETTALTRGLFAAVAQMKPVDPKHVEKSLEERERMLIEVYERMEGKFLKHTIREDDPVFWVASLISRILMAKVGLLIYQPVLFPGTGPEASREVRSRLWQSCIEIVEYTHILNIDPSCRQWRWLFLTYRQWHAIAYMLLELSKRPWGINSERAWEAAQILEYDHPIEGASNSDHTAVWMPIKRLYTKAKRHRESELVRLRANPEAARKLDREDKLKPVLERIGPAPGMETRMSELRLRWRKTFQLGSFSDEAQYKNVLSHPEQKPTSDTPANVAPANLQQSHQDHSQINQSLHGFDPAAWQNLQSGNPGIEIFFEGGNSDAQNLSGLYPGGNSLGSLSSIASPAISGVASTHRADNDHQAIGNDSLSPWPGSDIFHHTQDPGSLGDMNNLFQNNSLSSTDLDLNMDPGEIDDIDWKNWDDALRSFNRPDMGQMGAAGQGSWGADESRLLHHFSHAPNPYFVPVPPVLHINKPIAQEQLHFNAIMRHPEQTRGFWDYCIDENGSTPYMKLIFSATDFWVIFHLFIIYSIAACVQLIKQSPPPIFRSIQQDSKTSNDTQQTDTSKHADDSFLDRLLNWDAPISNEELSDYPYLCRFCENETLRLGAIVMGSFFYPLYLVVQAWWTCCLIAMVLPQFFINQSHLWKFYSLYLVCWALDIVLRMVIMLLIQIMLIWMLRAQTRYMGTIIALRLGPDKGEREGKEESEKDDSEDEEAFYDCCGSDDSLSSARAQYTPSSPTPSCMDPLASEERLDARIPFGPKRPHWAGDAC</sequence>
<dbReference type="Proteomes" id="UP000265631">
    <property type="component" value="Unassembled WGS sequence"/>
</dbReference>
<feature type="transmembrane region" description="Helical" evidence="5">
    <location>
        <begin position="1200"/>
        <end position="1225"/>
    </location>
</feature>
<accession>A0A395MMT7</accession>
<organism evidence="7 8">
    <name type="scientific">Fusarium flagelliforme</name>
    <dbReference type="NCBI Taxonomy" id="2675880"/>
    <lineage>
        <taxon>Eukaryota</taxon>
        <taxon>Fungi</taxon>
        <taxon>Dikarya</taxon>
        <taxon>Ascomycota</taxon>
        <taxon>Pezizomycotina</taxon>
        <taxon>Sordariomycetes</taxon>
        <taxon>Hypocreomycetidae</taxon>
        <taxon>Hypocreales</taxon>
        <taxon>Nectriaceae</taxon>
        <taxon>Fusarium</taxon>
        <taxon>Fusarium incarnatum-equiseti species complex</taxon>
    </lineage>
</organism>
<keyword evidence="5" id="KW-0472">Membrane</keyword>
<dbReference type="GO" id="GO:0005634">
    <property type="term" value="C:nucleus"/>
    <property type="evidence" value="ECO:0007669"/>
    <property type="project" value="UniProtKB-SubCell"/>
</dbReference>
<dbReference type="PANTHER" id="PTHR31001">
    <property type="entry name" value="UNCHARACTERIZED TRANSCRIPTIONAL REGULATORY PROTEIN"/>
    <property type="match status" value="1"/>
</dbReference>
<dbReference type="PROSITE" id="PS00463">
    <property type="entry name" value="ZN2_CY6_FUNGAL_1"/>
    <property type="match status" value="1"/>
</dbReference>
<dbReference type="SUPFAM" id="SSF57701">
    <property type="entry name" value="Zn2/Cys6 DNA-binding domain"/>
    <property type="match status" value="1"/>
</dbReference>
<feature type="compositionally biased region" description="Acidic residues" evidence="4">
    <location>
        <begin position="1293"/>
        <end position="1303"/>
    </location>
</feature>
<feature type="compositionally biased region" description="Basic and acidic residues" evidence="4">
    <location>
        <begin position="1283"/>
        <end position="1292"/>
    </location>
</feature>
<proteinExistence type="predicted"/>
<dbReference type="PANTHER" id="PTHR31001:SF50">
    <property type="entry name" value="ZN(II)2CYS6 TRANSCRIPTION FACTOR (EUROFUNG)"/>
    <property type="match status" value="1"/>
</dbReference>
<dbReference type="InterPro" id="IPR001138">
    <property type="entry name" value="Zn2Cys6_DnaBD"/>
</dbReference>
<feature type="transmembrane region" description="Helical" evidence="5">
    <location>
        <begin position="1237"/>
        <end position="1264"/>
    </location>
</feature>
<dbReference type="InterPro" id="IPR035959">
    <property type="entry name" value="RutC-like_sf"/>
</dbReference>
<keyword evidence="3" id="KW-0539">Nucleus</keyword>
<dbReference type="SUPFAM" id="SSF55298">
    <property type="entry name" value="YjgF-like"/>
    <property type="match status" value="1"/>
</dbReference>
<dbReference type="InterPro" id="IPR036864">
    <property type="entry name" value="Zn2-C6_fun-type_DNA-bd_sf"/>
</dbReference>
<dbReference type="Pfam" id="PF04082">
    <property type="entry name" value="Fungal_trans"/>
    <property type="match status" value="1"/>
</dbReference>
<feature type="compositionally biased region" description="Polar residues" evidence="4">
    <location>
        <begin position="94"/>
        <end position="115"/>
    </location>
</feature>
<reference evidence="7 8" key="1">
    <citation type="journal article" date="2018" name="PLoS Pathog.">
        <title>Evolution of structural diversity of trichothecenes, a family of toxins produced by plant pathogenic and entomopathogenic fungi.</title>
        <authorList>
            <person name="Proctor R.H."/>
            <person name="McCormick S.P."/>
            <person name="Kim H.S."/>
            <person name="Cardoza R.E."/>
            <person name="Stanley A.M."/>
            <person name="Lindo L."/>
            <person name="Kelly A."/>
            <person name="Brown D.W."/>
            <person name="Lee T."/>
            <person name="Vaughan M.M."/>
            <person name="Alexander N.J."/>
            <person name="Busman M."/>
            <person name="Gutierrez S."/>
        </authorList>
    </citation>
    <scope>NUCLEOTIDE SEQUENCE [LARGE SCALE GENOMIC DNA]</scope>
    <source>
        <strain evidence="7 8">NRRL 13405</strain>
    </source>
</reference>
<feature type="compositionally biased region" description="Polar residues" evidence="4">
    <location>
        <begin position="867"/>
        <end position="877"/>
    </location>
</feature>
<dbReference type="GO" id="GO:0003677">
    <property type="term" value="F:DNA binding"/>
    <property type="evidence" value="ECO:0007669"/>
    <property type="project" value="InterPro"/>
</dbReference>
<gene>
    <name evidence="7" type="ORF">FIE12Z_6465</name>
</gene>
<dbReference type="InterPro" id="IPR050613">
    <property type="entry name" value="Sec_Metabolite_Reg"/>
</dbReference>
<evidence type="ECO:0000313" key="8">
    <source>
        <dbReference type="Proteomes" id="UP000265631"/>
    </source>
</evidence>
<dbReference type="CDD" id="cd12148">
    <property type="entry name" value="fungal_TF_MHR"/>
    <property type="match status" value="1"/>
</dbReference>
<feature type="region of interest" description="Disordered" evidence="4">
    <location>
        <begin position="847"/>
        <end position="877"/>
    </location>
</feature>
<feature type="region of interest" description="Disordered" evidence="4">
    <location>
        <begin position="192"/>
        <end position="211"/>
    </location>
</feature>
<evidence type="ECO:0000313" key="7">
    <source>
        <dbReference type="EMBL" id="RFN49244.1"/>
    </source>
</evidence>
<comment type="subcellular location">
    <subcellularLocation>
        <location evidence="1">Nucleus</location>
    </subcellularLocation>
</comment>
<dbReference type="PROSITE" id="PS50048">
    <property type="entry name" value="ZN2_CY6_FUNGAL_2"/>
    <property type="match status" value="1"/>
</dbReference>
<dbReference type="GO" id="GO:0000981">
    <property type="term" value="F:DNA-binding transcription factor activity, RNA polymerase II-specific"/>
    <property type="evidence" value="ECO:0007669"/>
    <property type="project" value="InterPro"/>
</dbReference>
<keyword evidence="2" id="KW-0479">Metal-binding</keyword>
<feature type="compositionally biased region" description="Polar residues" evidence="4">
    <location>
        <begin position="1311"/>
        <end position="1327"/>
    </location>
</feature>
<evidence type="ECO:0000256" key="1">
    <source>
        <dbReference type="ARBA" id="ARBA00004123"/>
    </source>
</evidence>
<evidence type="ECO:0000259" key="6">
    <source>
        <dbReference type="PROSITE" id="PS50048"/>
    </source>
</evidence>
<dbReference type="Pfam" id="PF01042">
    <property type="entry name" value="Ribonuc_L-PSP"/>
    <property type="match status" value="1"/>
</dbReference>
<comment type="caution">
    <text evidence="7">The sequence shown here is derived from an EMBL/GenBank/DDBJ whole genome shotgun (WGS) entry which is preliminary data.</text>
</comment>
<protein>
    <recommendedName>
        <fullName evidence="6">Zn(2)-C6 fungal-type domain-containing protein</fullName>
    </recommendedName>
</protein>
<dbReference type="EMBL" id="PXXK01000181">
    <property type="protein sequence ID" value="RFN49244.1"/>
    <property type="molecule type" value="Genomic_DNA"/>
</dbReference>
<dbReference type="SMART" id="SM00906">
    <property type="entry name" value="Fungal_trans"/>
    <property type="match status" value="1"/>
</dbReference>
<feature type="transmembrane region" description="Helical" evidence="5">
    <location>
        <begin position="1106"/>
        <end position="1125"/>
    </location>
</feature>
<dbReference type="CDD" id="cd00448">
    <property type="entry name" value="YjgF_YER057c_UK114_family"/>
    <property type="match status" value="1"/>
</dbReference>
<dbReference type="STRING" id="2594813.A0A395MMT7"/>
<feature type="domain" description="Zn(2)-C6 fungal-type" evidence="6">
    <location>
        <begin position="156"/>
        <end position="185"/>
    </location>
</feature>
<feature type="region of interest" description="Disordered" evidence="4">
    <location>
        <begin position="1283"/>
        <end position="1332"/>
    </location>
</feature>
<dbReference type="SMART" id="SM00066">
    <property type="entry name" value="GAL4"/>
    <property type="match status" value="1"/>
</dbReference>
<keyword evidence="8" id="KW-1185">Reference proteome</keyword>
<dbReference type="GO" id="GO:0008270">
    <property type="term" value="F:zinc ion binding"/>
    <property type="evidence" value="ECO:0007669"/>
    <property type="project" value="InterPro"/>
</dbReference>
<dbReference type="InterPro" id="IPR007219">
    <property type="entry name" value="XnlR_reg_dom"/>
</dbReference>
<keyword evidence="5" id="KW-0812">Transmembrane</keyword>
<name>A0A395MMT7_9HYPO</name>
<feature type="region of interest" description="Disordered" evidence="4">
    <location>
        <begin position="94"/>
        <end position="127"/>
    </location>
</feature>
<dbReference type="InterPro" id="IPR006175">
    <property type="entry name" value="YjgF/YER057c/UK114"/>
</dbReference>
<dbReference type="Gene3D" id="3.30.1330.40">
    <property type="entry name" value="RutC-like"/>
    <property type="match status" value="1"/>
</dbReference>
<dbReference type="Pfam" id="PF00172">
    <property type="entry name" value="Zn_clus"/>
    <property type="match status" value="1"/>
</dbReference>
<evidence type="ECO:0000256" key="3">
    <source>
        <dbReference type="ARBA" id="ARBA00023242"/>
    </source>
</evidence>